<dbReference type="Proteomes" id="UP000515913">
    <property type="component" value="Chromosome"/>
</dbReference>
<proteinExistence type="predicted"/>
<keyword evidence="2" id="KW-1185">Reference proteome</keyword>
<evidence type="ECO:0000313" key="2">
    <source>
        <dbReference type="Proteomes" id="UP000515913"/>
    </source>
</evidence>
<protein>
    <submittedName>
        <fullName evidence="1">Uncharacterized protein</fullName>
    </submittedName>
</protein>
<sequence>MEKIVVSFDSVLWNNYTGEYGNVKEYLQILFKEKEPIPMKKLNFFKQDEKDNYVVAFDNLCENLWHKMKFHKATYLVLPYLYELVEKQDDKEWEFKILQAAGIACATEIKQYEDIPSNITKAFRRSKELILAKELDFINNNIEFLKRKSDFDRIELYVGIIALMGYSKLSYSLLMSMPWDKIFIECPHCRNTMDIEMKNIKSTKYAENFDRIKMVLRVMELIEDDKIKEKFEKFYEYQVCNKCNKKFLIEEGLQKNFIK</sequence>
<dbReference type="EMBL" id="CP060637">
    <property type="protein sequence ID" value="QNM16130.1"/>
    <property type="molecule type" value="Genomic_DNA"/>
</dbReference>
<name>A0A7G9GZ98_9FUSO</name>
<accession>A0A7G9GZ98</accession>
<evidence type="ECO:0000313" key="1">
    <source>
        <dbReference type="EMBL" id="QNM16130.1"/>
    </source>
</evidence>
<gene>
    <name evidence="1" type="ORF">H9Q81_04780</name>
</gene>
<dbReference type="AlphaFoldDB" id="A0A7G9GZ98"/>
<dbReference type="RefSeq" id="WP_101473870.1">
    <property type="nucleotide sequence ID" value="NZ_CP060637.1"/>
</dbReference>
<reference evidence="1 2" key="1">
    <citation type="submission" date="2020-08" db="EMBL/GenBank/DDBJ databases">
        <authorList>
            <person name="Liu C."/>
            <person name="Sun Q."/>
        </authorList>
    </citation>
    <scope>NUCLEOTIDE SEQUENCE [LARGE SCALE GENOMIC DNA]</scope>
    <source>
        <strain evidence="1 2">NSJ-57</strain>
    </source>
</reference>
<dbReference type="KEGG" id="fho:H9Q81_04780"/>
<organism evidence="1 2">
    <name type="scientific">Fusobacterium hominis</name>
    <dbReference type="NCBI Taxonomy" id="2764326"/>
    <lineage>
        <taxon>Bacteria</taxon>
        <taxon>Fusobacteriati</taxon>
        <taxon>Fusobacteriota</taxon>
        <taxon>Fusobacteriia</taxon>
        <taxon>Fusobacteriales</taxon>
        <taxon>Fusobacteriaceae</taxon>
        <taxon>Fusobacterium</taxon>
    </lineage>
</organism>